<evidence type="ECO:0000256" key="11">
    <source>
        <dbReference type="ARBA" id="ARBA00022989"/>
    </source>
</evidence>
<evidence type="ECO:0000313" key="19">
    <source>
        <dbReference type="EMBL" id="ACQ79501.1"/>
    </source>
</evidence>
<dbReference type="Gene3D" id="1.10.287.130">
    <property type="match status" value="1"/>
</dbReference>
<evidence type="ECO:0000259" key="17">
    <source>
        <dbReference type="PROSITE" id="PS50109"/>
    </source>
</evidence>
<evidence type="ECO:0000256" key="10">
    <source>
        <dbReference type="ARBA" id="ARBA00022840"/>
    </source>
</evidence>
<dbReference type="InterPro" id="IPR005467">
    <property type="entry name" value="His_kinase_dom"/>
</dbReference>
<evidence type="ECO:0000256" key="3">
    <source>
        <dbReference type="ARBA" id="ARBA00012438"/>
    </source>
</evidence>
<evidence type="ECO:0000256" key="8">
    <source>
        <dbReference type="ARBA" id="ARBA00022741"/>
    </source>
</evidence>
<dbReference type="Pfam" id="PF02518">
    <property type="entry name" value="HATPase_c"/>
    <property type="match status" value="1"/>
</dbReference>
<sequence length="587" mass="63558">MTTRADQTPAVPTPEGAASGDQPRPRPGALRRFWHRGRLRVRALRLWRSWRRSLRLRVVVTTVAIGLVGLVALGAYLSEQVRDTLYEQRRDVVLADAASQTAIAQQRFDAASATTSAQVQQLAQDLVSTAQSPGSGSVGTLLLRSPSDEPPVILDVVSRGGPFDVSDVSDELRAAVRDSGGQQWQAVGLAEPGGTQDPGIVVGAPVVLPQAGAYELYFAYSLAPEQDTLQLIQRTLAIGAVVLIALLVAMTWYLTRQVLAPVQQAAHIAERLADGELDERMTVRGQDELASLARTFNEMAESLQHQIERLAELSRVQQRFVSDVSHELRTPLTTIRMAAEILFAERHEFDPATRRSAELLHAQLDRFEELLADLLEISRFDAGAAVLDVEHLDVRTIVHRTVDLTAPLAERRGSTVLVLEGDRPCTADIDPRRVERVLRNLLVNAIEHGEGRPIEVHVGANARAVAVAVRDHGVGMTVREAEHVFDRFWRADPARTRTTGGTGLGLSISLEDARLHGGRLEAWGTPGDGATFVLTLPRRAGLDIGASPLELARPGGDDGPGHGGKPAPRDEGSSGPAAVPDLDEVNR</sequence>
<dbReference type="SMART" id="SM00388">
    <property type="entry name" value="HisKA"/>
    <property type="match status" value="1"/>
</dbReference>
<dbReference type="OrthoDB" id="9786919at2"/>
<organism evidence="19 20">
    <name type="scientific">Beutenbergia cavernae (strain ATCC BAA-8 / DSM 12333 / CCUG 43141 / JCM 11478 / NBRC 16432 / NCIMB 13614 / HKI 0122)</name>
    <dbReference type="NCBI Taxonomy" id="471853"/>
    <lineage>
        <taxon>Bacteria</taxon>
        <taxon>Bacillati</taxon>
        <taxon>Actinomycetota</taxon>
        <taxon>Actinomycetes</taxon>
        <taxon>Micrococcales</taxon>
        <taxon>Beutenbergiaceae</taxon>
        <taxon>Beutenbergia</taxon>
    </lineage>
</organism>
<dbReference type="Proteomes" id="UP000007962">
    <property type="component" value="Chromosome"/>
</dbReference>
<keyword evidence="8" id="KW-0547">Nucleotide-binding</keyword>
<keyword evidence="5" id="KW-0597">Phosphoprotein</keyword>
<dbReference type="PANTHER" id="PTHR45436:SF5">
    <property type="entry name" value="SENSOR HISTIDINE KINASE TRCS"/>
    <property type="match status" value="1"/>
</dbReference>
<dbReference type="InterPro" id="IPR003594">
    <property type="entry name" value="HATPase_dom"/>
</dbReference>
<evidence type="ECO:0000256" key="6">
    <source>
        <dbReference type="ARBA" id="ARBA00022679"/>
    </source>
</evidence>
<dbReference type="EC" id="2.7.13.3" evidence="3"/>
<keyword evidence="11 16" id="KW-1133">Transmembrane helix</keyword>
<dbReference type="CDD" id="cd00075">
    <property type="entry name" value="HATPase"/>
    <property type="match status" value="1"/>
</dbReference>
<gene>
    <name evidence="19" type="ordered locus">Bcav_1241</name>
</gene>
<dbReference type="GO" id="GO:0005524">
    <property type="term" value="F:ATP binding"/>
    <property type="evidence" value="ECO:0007669"/>
    <property type="project" value="UniProtKB-KW"/>
</dbReference>
<evidence type="ECO:0000256" key="9">
    <source>
        <dbReference type="ARBA" id="ARBA00022777"/>
    </source>
</evidence>
<feature type="domain" description="HAMP" evidence="18">
    <location>
        <begin position="256"/>
        <end position="308"/>
    </location>
</feature>
<evidence type="ECO:0000256" key="15">
    <source>
        <dbReference type="SAM" id="MobiDB-lite"/>
    </source>
</evidence>
<dbReference type="InterPro" id="IPR003661">
    <property type="entry name" value="HisK_dim/P_dom"/>
</dbReference>
<dbReference type="eggNOG" id="COG5002">
    <property type="taxonomic scope" value="Bacteria"/>
</dbReference>
<dbReference type="InterPro" id="IPR036097">
    <property type="entry name" value="HisK_dim/P_sf"/>
</dbReference>
<keyword evidence="6" id="KW-0808">Transferase</keyword>
<dbReference type="SMART" id="SM00387">
    <property type="entry name" value="HATPase_c"/>
    <property type="match status" value="1"/>
</dbReference>
<feature type="domain" description="Histidine kinase" evidence="17">
    <location>
        <begin position="323"/>
        <end position="540"/>
    </location>
</feature>
<dbReference type="KEGG" id="bcv:Bcav_1241"/>
<dbReference type="InterPro" id="IPR003660">
    <property type="entry name" value="HAMP_dom"/>
</dbReference>
<dbReference type="eggNOG" id="COG3850">
    <property type="taxonomic scope" value="Bacteria"/>
</dbReference>
<name>C5C1N3_BEUC1</name>
<comment type="subcellular location">
    <subcellularLocation>
        <location evidence="2">Cell membrane</location>
        <topology evidence="2">Multi-pass membrane protein</topology>
    </subcellularLocation>
</comment>
<evidence type="ECO:0000256" key="12">
    <source>
        <dbReference type="ARBA" id="ARBA00023012"/>
    </source>
</evidence>
<evidence type="ECO:0000256" key="4">
    <source>
        <dbReference type="ARBA" id="ARBA00022475"/>
    </source>
</evidence>
<dbReference type="PROSITE" id="PS50885">
    <property type="entry name" value="HAMP"/>
    <property type="match status" value="1"/>
</dbReference>
<keyword evidence="13 16" id="KW-0472">Membrane</keyword>
<evidence type="ECO:0000259" key="18">
    <source>
        <dbReference type="PROSITE" id="PS50885"/>
    </source>
</evidence>
<reference evidence="19 20" key="1">
    <citation type="journal article" date="2009" name="Stand. Genomic Sci.">
        <title>Complete genome sequence of Beutenbergia cavernae type strain (HKI 0122).</title>
        <authorList>
            <person name="Land M."/>
            <person name="Pukall R."/>
            <person name="Abt B."/>
            <person name="Goker M."/>
            <person name="Rohde M."/>
            <person name="Glavina Del Rio T."/>
            <person name="Tice H."/>
            <person name="Copeland A."/>
            <person name="Cheng J.F."/>
            <person name="Lucas S."/>
            <person name="Chen F."/>
            <person name="Nolan M."/>
            <person name="Bruce D."/>
            <person name="Goodwin L."/>
            <person name="Pitluck S."/>
            <person name="Ivanova N."/>
            <person name="Mavromatis K."/>
            <person name="Ovchinnikova G."/>
            <person name="Pati A."/>
            <person name="Chen A."/>
            <person name="Palaniappan K."/>
            <person name="Hauser L."/>
            <person name="Chang Y.J."/>
            <person name="Jefferies C.C."/>
            <person name="Saunders E."/>
            <person name="Brettin T."/>
            <person name="Detter J.C."/>
            <person name="Han C."/>
            <person name="Chain P."/>
            <person name="Bristow J."/>
            <person name="Eisen J.A."/>
            <person name="Markowitz V."/>
            <person name="Hugenholtz P."/>
            <person name="Kyrpides N.C."/>
            <person name="Klenk H.P."/>
            <person name="Lapidus A."/>
        </authorList>
    </citation>
    <scope>NUCLEOTIDE SEQUENCE [LARGE SCALE GENOMIC DNA]</scope>
    <source>
        <strain evidence="20">ATCC BAA-8 / DSM 12333 / NBRC 16432</strain>
    </source>
</reference>
<dbReference type="NCBIfam" id="NF040691">
    <property type="entry name" value="MtrAB_MtrB"/>
    <property type="match status" value="1"/>
</dbReference>
<dbReference type="FunFam" id="1.10.287.130:FF:000010">
    <property type="entry name" value="Two-component sensor histidine kinase"/>
    <property type="match status" value="1"/>
</dbReference>
<dbReference type="Gene3D" id="6.10.340.10">
    <property type="match status" value="1"/>
</dbReference>
<dbReference type="EMBL" id="CP001618">
    <property type="protein sequence ID" value="ACQ79501.1"/>
    <property type="molecule type" value="Genomic_DNA"/>
</dbReference>
<feature type="transmembrane region" description="Helical" evidence="16">
    <location>
        <begin position="236"/>
        <end position="254"/>
    </location>
</feature>
<evidence type="ECO:0000256" key="14">
    <source>
        <dbReference type="ARBA" id="ARBA00035305"/>
    </source>
</evidence>
<comment type="catalytic activity">
    <reaction evidence="1">
        <text>ATP + protein L-histidine = ADP + protein N-phospho-L-histidine.</text>
        <dbReference type="EC" id="2.7.13.3"/>
    </reaction>
</comment>
<keyword evidence="10" id="KW-0067">ATP-binding</keyword>
<dbReference type="InterPro" id="IPR036890">
    <property type="entry name" value="HATPase_C_sf"/>
</dbReference>
<evidence type="ECO:0000256" key="5">
    <source>
        <dbReference type="ARBA" id="ARBA00022553"/>
    </source>
</evidence>
<evidence type="ECO:0000256" key="1">
    <source>
        <dbReference type="ARBA" id="ARBA00000085"/>
    </source>
</evidence>
<dbReference type="SUPFAM" id="SSF55874">
    <property type="entry name" value="ATPase domain of HSP90 chaperone/DNA topoisomerase II/histidine kinase"/>
    <property type="match status" value="1"/>
</dbReference>
<dbReference type="SMART" id="SM00304">
    <property type="entry name" value="HAMP"/>
    <property type="match status" value="1"/>
</dbReference>
<dbReference type="CDD" id="cd06225">
    <property type="entry name" value="HAMP"/>
    <property type="match status" value="1"/>
</dbReference>
<dbReference type="PRINTS" id="PR00344">
    <property type="entry name" value="BCTRLSENSOR"/>
</dbReference>
<dbReference type="InterPro" id="IPR047669">
    <property type="entry name" value="MtrAB_MtrB"/>
</dbReference>
<evidence type="ECO:0000256" key="13">
    <source>
        <dbReference type="ARBA" id="ARBA00023136"/>
    </source>
</evidence>
<dbReference type="SUPFAM" id="SSF158472">
    <property type="entry name" value="HAMP domain-like"/>
    <property type="match status" value="1"/>
</dbReference>
<dbReference type="Pfam" id="PF00672">
    <property type="entry name" value="HAMP"/>
    <property type="match status" value="1"/>
</dbReference>
<protein>
    <recommendedName>
        <fullName evidence="14">Sensor histidine kinase MtrB</fullName>
        <ecNumber evidence="3">2.7.13.3</ecNumber>
    </recommendedName>
</protein>
<dbReference type="FunFam" id="3.30.565.10:FF:000013">
    <property type="entry name" value="Two-component sensor histidine kinase"/>
    <property type="match status" value="1"/>
</dbReference>
<feature type="region of interest" description="Disordered" evidence="15">
    <location>
        <begin position="1"/>
        <end position="29"/>
    </location>
</feature>
<dbReference type="InterPro" id="IPR050428">
    <property type="entry name" value="TCS_sensor_his_kinase"/>
</dbReference>
<dbReference type="SUPFAM" id="SSF47384">
    <property type="entry name" value="Homodimeric domain of signal transducing histidine kinase"/>
    <property type="match status" value="1"/>
</dbReference>
<dbReference type="GO" id="GO:0000155">
    <property type="term" value="F:phosphorelay sensor kinase activity"/>
    <property type="evidence" value="ECO:0007669"/>
    <property type="project" value="InterPro"/>
</dbReference>
<dbReference type="GO" id="GO:0005886">
    <property type="term" value="C:plasma membrane"/>
    <property type="evidence" value="ECO:0007669"/>
    <property type="project" value="UniProtKB-SubCell"/>
</dbReference>
<dbReference type="HOGENOM" id="CLU_000445_89_18_11"/>
<evidence type="ECO:0000256" key="2">
    <source>
        <dbReference type="ARBA" id="ARBA00004651"/>
    </source>
</evidence>
<dbReference type="Gene3D" id="3.30.565.10">
    <property type="entry name" value="Histidine kinase-like ATPase, C-terminal domain"/>
    <property type="match status" value="1"/>
</dbReference>
<feature type="transmembrane region" description="Helical" evidence="16">
    <location>
        <begin position="54"/>
        <end position="77"/>
    </location>
</feature>
<keyword evidence="9 19" id="KW-0418">Kinase</keyword>
<evidence type="ECO:0000256" key="7">
    <source>
        <dbReference type="ARBA" id="ARBA00022692"/>
    </source>
</evidence>
<dbReference type="CDD" id="cd00082">
    <property type="entry name" value="HisKA"/>
    <property type="match status" value="1"/>
</dbReference>
<dbReference type="InterPro" id="IPR004358">
    <property type="entry name" value="Sig_transdc_His_kin-like_C"/>
</dbReference>
<dbReference type="Pfam" id="PF00512">
    <property type="entry name" value="HisKA"/>
    <property type="match status" value="1"/>
</dbReference>
<dbReference type="STRING" id="471853.Bcav_1241"/>
<dbReference type="PANTHER" id="PTHR45436">
    <property type="entry name" value="SENSOR HISTIDINE KINASE YKOH"/>
    <property type="match status" value="1"/>
</dbReference>
<accession>C5C1N3</accession>
<keyword evidence="12" id="KW-0902">Two-component regulatory system</keyword>
<dbReference type="RefSeq" id="WP_015881741.1">
    <property type="nucleotide sequence ID" value="NC_012669.1"/>
</dbReference>
<proteinExistence type="predicted"/>
<evidence type="ECO:0000313" key="20">
    <source>
        <dbReference type="Proteomes" id="UP000007962"/>
    </source>
</evidence>
<keyword evidence="7 16" id="KW-0812">Transmembrane</keyword>
<dbReference type="PROSITE" id="PS50109">
    <property type="entry name" value="HIS_KIN"/>
    <property type="match status" value="1"/>
</dbReference>
<dbReference type="AlphaFoldDB" id="C5C1N3"/>
<keyword evidence="4" id="KW-1003">Cell membrane</keyword>
<evidence type="ECO:0000256" key="16">
    <source>
        <dbReference type="SAM" id="Phobius"/>
    </source>
</evidence>
<feature type="region of interest" description="Disordered" evidence="15">
    <location>
        <begin position="546"/>
        <end position="587"/>
    </location>
</feature>
<keyword evidence="20" id="KW-1185">Reference proteome</keyword>